<accession>A0A1I6ZPS0</accession>
<protein>
    <submittedName>
        <fullName evidence="11">D-alanyl-D-alanine carboxypeptidase (Penicillin-binding protein 5/6)</fullName>
    </submittedName>
</protein>
<dbReference type="PANTHER" id="PTHR21581">
    <property type="entry name" value="D-ALANYL-D-ALANINE CARBOXYPEPTIDASE"/>
    <property type="match status" value="1"/>
</dbReference>
<evidence type="ECO:0000256" key="7">
    <source>
        <dbReference type="PIRSR" id="PIRSR618044-2"/>
    </source>
</evidence>
<feature type="compositionally biased region" description="Basic residues" evidence="9">
    <location>
        <begin position="239"/>
        <end position="249"/>
    </location>
</feature>
<keyword evidence="12" id="KW-1185">Reference proteome</keyword>
<dbReference type="GO" id="GO:0071555">
    <property type="term" value="P:cell wall organization"/>
    <property type="evidence" value="ECO:0007669"/>
    <property type="project" value="UniProtKB-KW"/>
</dbReference>
<evidence type="ECO:0000256" key="4">
    <source>
        <dbReference type="ARBA" id="ARBA00022960"/>
    </source>
</evidence>
<dbReference type="GO" id="GO:0008360">
    <property type="term" value="P:regulation of cell shape"/>
    <property type="evidence" value="ECO:0007669"/>
    <property type="project" value="UniProtKB-KW"/>
</dbReference>
<evidence type="ECO:0000256" key="3">
    <source>
        <dbReference type="ARBA" id="ARBA00022801"/>
    </source>
</evidence>
<sequence>MMTLYLTFEALQTGRLQWVQQLPVSRHAANRVPTKLGIRPGEKITVREAVPGMIVVSGNDAAVVVAEELAGSEKAFARIMTARAHDLGMRRTVFRNASGLPDRQQLTTAREMALLGIALMRDFPDEYRLFRRRAMKFRGRSRYGHYRLLSSYAGVDGIKTGHTNWSGFDLVTSAKLENRCIVGVVMGAKFFDLGSAPAFAAFCPDAGYGSANASASTEAAESQVQSLRGERRVPIRPQPRSRRIGIGRQ</sequence>
<evidence type="ECO:0000256" key="2">
    <source>
        <dbReference type="ARBA" id="ARBA00022729"/>
    </source>
</evidence>
<proteinExistence type="inferred from homology"/>
<gene>
    <name evidence="11" type="ORF">SAMN05216236_104241</name>
</gene>
<keyword evidence="11" id="KW-0645">Protease</keyword>
<dbReference type="SUPFAM" id="SSF56601">
    <property type="entry name" value="beta-lactamase/transpeptidase-like"/>
    <property type="match status" value="1"/>
</dbReference>
<keyword evidence="4" id="KW-0133">Cell shape</keyword>
<dbReference type="GO" id="GO:0006508">
    <property type="term" value="P:proteolysis"/>
    <property type="evidence" value="ECO:0007669"/>
    <property type="project" value="InterPro"/>
</dbReference>
<dbReference type="InterPro" id="IPR001967">
    <property type="entry name" value="Peptidase_S11_N"/>
</dbReference>
<evidence type="ECO:0000256" key="8">
    <source>
        <dbReference type="RuleBase" id="RU004016"/>
    </source>
</evidence>
<reference evidence="11 12" key="1">
    <citation type="submission" date="2016-10" db="EMBL/GenBank/DDBJ databases">
        <authorList>
            <person name="de Groot N.N."/>
        </authorList>
    </citation>
    <scope>NUCLEOTIDE SEQUENCE [LARGE SCALE GENOMIC DNA]</scope>
    <source>
        <strain evidence="11 12">CGMCC 1.10959</strain>
    </source>
</reference>
<evidence type="ECO:0000256" key="6">
    <source>
        <dbReference type="ARBA" id="ARBA00023316"/>
    </source>
</evidence>
<dbReference type="GO" id="GO:0009002">
    <property type="term" value="F:serine-type D-Ala-D-Ala carboxypeptidase activity"/>
    <property type="evidence" value="ECO:0007669"/>
    <property type="project" value="InterPro"/>
</dbReference>
<evidence type="ECO:0000256" key="9">
    <source>
        <dbReference type="SAM" id="MobiDB-lite"/>
    </source>
</evidence>
<feature type="domain" description="Peptidase S11 D-alanyl-D-alanine carboxypeptidase A N-terminal" evidence="10">
    <location>
        <begin position="1"/>
        <end position="189"/>
    </location>
</feature>
<evidence type="ECO:0000313" key="12">
    <source>
        <dbReference type="Proteomes" id="UP000182466"/>
    </source>
</evidence>
<feature type="binding site" evidence="7">
    <location>
        <position position="159"/>
    </location>
    <ligand>
        <name>substrate</name>
    </ligand>
</feature>
<keyword evidence="2" id="KW-0732">Signal</keyword>
<evidence type="ECO:0000313" key="11">
    <source>
        <dbReference type="EMBL" id="SFT64724.1"/>
    </source>
</evidence>
<dbReference type="Proteomes" id="UP000182466">
    <property type="component" value="Unassembled WGS sequence"/>
</dbReference>
<organism evidence="11 12">
    <name type="scientific">Sedimentitalea nanhaiensis</name>
    <dbReference type="NCBI Taxonomy" id="999627"/>
    <lineage>
        <taxon>Bacteria</taxon>
        <taxon>Pseudomonadati</taxon>
        <taxon>Pseudomonadota</taxon>
        <taxon>Alphaproteobacteria</taxon>
        <taxon>Rhodobacterales</taxon>
        <taxon>Paracoccaceae</taxon>
        <taxon>Sedimentitalea</taxon>
    </lineage>
</organism>
<keyword evidence="11" id="KW-0121">Carboxypeptidase</keyword>
<dbReference type="PANTHER" id="PTHR21581:SF6">
    <property type="entry name" value="TRAFFICKING PROTEIN PARTICLE COMPLEX SUBUNIT 12"/>
    <property type="match status" value="1"/>
</dbReference>
<evidence type="ECO:0000259" key="10">
    <source>
        <dbReference type="Pfam" id="PF00768"/>
    </source>
</evidence>
<name>A0A1I6ZPS0_9RHOB</name>
<keyword evidence="5" id="KW-0573">Peptidoglycan synthesis</keyword>
<dbReference type="Gene3D" id="3.40.710.10">
    <property type="entry name" value="DD-peptidase/beta-lactamase superfamily"/>
    <property type="match status" value="1"/>
</dbReference>
<dbReference type="PRINTS" id="PR00725">
    <property type="entry name" value="DADACBPTASE1"/>
</dbReference>
<dbReference type="STRING" id="999627.SAMN05216236_104241"/>
<dbReference type="Pfam" id="PF00768">
    <property type="entry name" value="Peptidase_S11"/>
    <property type="match status" value="1"/>
</dbReference>
<keyword evidence="3" id="KW-0378">Hydrolase</keyword>
<comment type="similarity">
    <text evidence="1 8">Belongs to the peptidase S11 family.</text>
</comment>
<dbReference type="EMBL" id="FPAW01000004">
    <property type="protein sequence ID" value="SFT64724.1"/>
    <property type="molecule type" value="Genomic_DNA"/>
</dbReference>
<evidence type="ECO:0000256" key="5">
    <source>
        <dbReference type="ARBA" id="ARBA00022984"/>
    </source>
</evidence>
<dbReference type="InterPro" id="IPR012338">
    <property type="entry name" value="Beta-lactam/transpept-like"/>
</dbReference>
<dbReference type="AlphaFoldDB" id="A0A1I6ZPS0"/>
<keyword evidence="6" id="KW-0961">Cell wall biogenesis/degradation</keyword>
<dbReference type="InterPro" id="IPR018044">
    <property type="entry name" value="Peptidase_S11"/>
</dbReference>
<dbReference type="GO" id="GO:0009252">
    <property type="term" value="P:peptidoglycan biosynthetic process"/>
    <property type="evidence" value="ECO:0007669"/>
    <property type="project" value="UniProtKB-KW"/>
</dbReference>
<feature type="region of interest" description="Disordered" evidence="9">
    <location>
        <begin position="219"/>
        <end position="249"/>
    </location>
</feature>
<evidence type="ECO:0000256" key="1">
    <source>
        <dbReference type="ARBA" id="ARBA00007164"/>
    </source>
</evidence>